<dbReference type="EMBL" id="JAEPES010000005">
    <property type="protein sequence ID" value="MBK4348891.1"/>
    <property type="molecule type" value="Genomic_DNA"/>
</dbReference>
<feature type="transmembrane region" description="Helical" evidence="2">
    <location>
        <begin position="60"/>
        <end position="84"/>
    </location>
</feature>
<organism evidence="5 6">
    <name type="scientific">Lacisediminihabitans changchengi</name>
    <dbReference type="NCBI Taxonomy" id="2787634"/>
    <lineage>
        <taxon>Bacteria</taxon>
        <taxon>Bacillati</taxon>
        <taxon>Actinomycetota</taxon>
        <taxon>Actinomycetes</taxon>
        <taxon>Micrococcales</taxon>
        <taxon>Microbacteriaceae</taxon>
        <taxon>Lacisediminihabitans</taxon>
    </lineage>
</organism>
<evidence type="ECO:0000259" key="3">
    <source>
        <dbReference type="Pfam" id="PF03816"/>
    </source>
</evidence>
<dbReference type="PANTHER" id="PTHR33392">
    <property type="entry name" value="POLYISOPRENYL-TEICHOIC ACID--PEPTIDOGLYCAN TEICHOIC ACID TRANSFERASE TAGU"/>
    <property type="match status" value="1"/>
</dbReference>
<proteinExistence type="inferred from homology"/>
<comment type="caution">
    <text evidence="5">The sequence shown here is derived from an EMBL/GenBank/DDBJ whole genome shotgun (WGS) entry which is preliminary data.</text>
</comment>
<keyword evidence="2" id="KW-1133">Transmembrane helix</keyword>
<reference evidence="5" key="1">
    <citation type="submission" date="2021-01" db="EMBL/GenBank/DDBJ databases">
        <title>Lacisediminihabitans sp. nov. strain G11-30, isolated from Antarctic Soil.</title>
        <authorList>
            <person name="Li J."/>
        </authorList>
    </citation>
    <scope>NUCLEOTIDE SEQUENCE</scope>
    <source>
        <strain evidence="5">G11-30</strain>
    </source>
</reference>
<sequence length="427" mass="45062">MARRAWWLVALNLLIPGSAQLLAGNRKVGRFAVSTTFFLWGLALVALVTWLVAHTAIYSIVTSVIGLTALQVLFAAFAILWTILTLDTLRMVRLVKLAPAAGVLVAFVTVAGLVLTAGSAGYAAVSTGAARSALSQIFGGSSMATPVDGRYNILLLGGDAGPDRTGLRPDSTSVASVDAVTGATTIIGIPRNLEKATFTKGSPLWGPFPDGYNCGDQCLIDYIYTYAEEHPSLYPKATEQGSSPGIQAMMDAAGGVTGLTIQYFALIDMQGFADLVDAVGGVTVDVPARLAYGPVTAKQPYGYFEAGKQHLDGALALWYGRSRYNGSDFDRMERQRQVQTAIIQQVQPSVVVTKFQEIAAAGAQVIKTDVPTAAIPGFIDLAGKGRKLPVTQLELVPPQFDNGNPNYDKIHAAVKVATSPVTATPTP</sequence>
<evidence type="ECO:0000313" key="6">
    <source>
        <dbReference type="Proteomes" id="UP000636458"/>
    </source>
</evidence>
<gene>
    <name evidence="4" type="ORF">IV501_02430</name>
    <name evidence="5" type="ORF">IV501_14725</name>
</gene>
<keyword evidence="6" id="KW-1185">Reference proteome</keyword>
<dbReference type="EMBL" id="JAEPES010000001">
    <property type="protein sequence ID" value="MBK4346481.1"/>
    <property type="molecule type" value="Genomic_DNA"/>
</dbReference>
<dbReference type="InterPro" id="IPR050922">
    <property type="entry name" value="LytR/CpsA/Psr_CW_biosynth"/>
</dbReference>
<keyword evidence="2" id="KW-0472">Membrane</keyword>
<dbReference type="AlphaFoldDB" id="A0A934SLM1"/>
<feature type="transmembrane region" description="Helical" evidence="2">
    <location>
        <begin position="104"/>
        <end position="125"/>
    </location>
</feature>
<evidence type="ECO:0000313" key="5">
    <source>
        <dbReference type="EMBL" id="MBK4348891.1"/>
    </source>
</evidence>
<comment type="similarity">
    <text evidence="1">Belongs to the LytR/CpsA/Psr (LCP) family.</text>
</comment>
<keyword evidence="2" id="KW-0812">Transmembrane</keyword>
<dbReference type="Pfam" id="PF03816">
    <property type="entry name" value="LytR_cpsA_psr"/>
    <property type="match status" value="1"/>
</dbReference>
<protein>
    <submittedName>
        <fullName evidence="5">LCP family protein</fullName>
    </submittedName>
</protein>
<dbReference type="Proteomes" id="UP000636458">
    <property type="component" value="Unassembled WGS sequence"/>
</dbReference>
<evidence type="ECO:0000256" key="1">
    <source>
        <dbReference type="ARBA" id="ARBA00006068"/>
    </source>
</evidence>
<dbReference type="NCBIfam" id="TIGR00350">
    <property type="entry name" value="lytR_cpsA_psr"/>
    <property type="match status" value="1"/>
</dbReference>
<name>A0A934SLM1_9MICO</name>
<evidence type="ECO:0000256" key="2">
    <source>
        <dbReference type="SAM" id="Phobius"/>
    </source>
</evidence>
<evidence type="ECO:0000313" key="4">
    <source>
        <dbReference type="EMBL" id="MBK4346481.1"/>
    </source>
</evidence>
<feature type="domain" description="Cell envelope-related transcriptional attenuator" evidence="3">
    <location>
        <begin position="170"/>
        <end position="347"/>
    </location>
</feature>
<dbReference type="Gene3D" id="3.40.630.190">
    <property type="entry name" value="LCP protein"/>
    <property type="match status" value="1"/>
</dbReference>
<feature type="transmembrane region" description="Helical" evidence="2">
    <location>
        <begin position="33"/>
        <end position="53"/>
    </location>
</feature>
<accession>A0A934SLM1</accession>
<dbReference type="InterPro" id="IPR004474">
    <property type="entry name" value="LytR_CpsA_psr"/>
</dbReference>
<dbReference type="PANTHER" id="PTHR33392:SF6">
    <property type="entry name" value="POLYISOPRENYL-TEICHOIC ACID--PEPTIDOGLYCAN TEICHOIC ACID TRANSFERASE TAGU"/>
    <property type="match status" value="1"/>
</dbReference>